<name>A0A1E4TAI2_9ASCO</name>
<dbReference type="EMBL" id="KV453843">
    <property type="protein sequence ID" value="ODV88713.1"/>
    <property type="molecule type" value="Genomic_DNA"/>
</dbReference>
<feature type="non-terminal residue" evidence="1">
    <location>
        <position position="1"/>
    </location>
</feature>
<dbReference type="Pfam" id="PF11312">
    <property type="entry name" value="Methyltransf_34"/>
    <property type="match status" value="1"/>
</dbReference>
<evidence type="ECO:0000313" key="2">
    <source>
        <dbReference type="Proteomes" id="UP000095023"/>
    </source>
</evidence>
<dbReference type="InterPro" id="IPR021463">
    <property type="entry name" value="Methyltransf_34"/>
</dbReference>
<proteinExistence type="predicted"/>
<evidence type="ECO:0000313" key="1">
    <source>
        <dbReference type="EMBL" id="ODV88713.1"/>
    </source>
</evidence>
<sequence>ESADVISLLFTSAELYKADKQKFIRMLSVISAHARRGTRLFLVEPAGSYSNITVGTKTFSLQILLDHILRDSWETIYEDDSHWVRLPHLRYNLPLEDSRHFYRVYI</sequence>
<reference evidence="2" key="1">
    <citation type="submission" date="2016-02" db="EMBL/GenBank/DDBJ databases">
        <title>Comparative genomics of biotechnologically important yeasts.</title>
        <authorList>
            <consortium name="DOE Joint Genome Institute"/>
            <person name="Riley R."/>
            <person name="Haridas S."/>
            <person name="Wolfe K.H."/>
            <person name="Lopes M.R."/>
            <person name="Hittinger C.T."/>
            <person name="Goker M."/>
            <person name="Salamov A."/>
            <person name="Wisecaver J."/>
            <person name="Long T.M."/>
            <person name="Aerts A.L."/>
            <person name="Barry K."/>
            <person name="Choi C."/>
            <person name="Clum A."/>
            <person name="Coughlan A.Y."/>
            <person name="Deshpande S."/>
            <person name="Douglass A.P."/>
            <person name="Hanson S.J."/>
            <person name="Klenk H.-P."/>
            <person name="Labutti K."/>
            <person name="Lapidus A."/>
            <person name="Lindquist E."/>
            <person name="Lipzen A."/>
            <person name="Meier-Kolthoff J.P."/>
            <person name="Ohm R.A."/>
            <person name="Otillar R.P."/>
            <person name="Pangilinan J."/>
            <person name="Peng Y."/>
            <person name="Rokas A."/>
            <person name="Rosa C.A."/>
            <person name="Scheuner C."/>
            <person name="Sibirny A.A."/>
            <person name="Slot J.C."/>
            <person name="Stielow J.B."/>
            <person name="Sun H."/>
            <person name="Kurtzman C.P."/>
            <person name="Blackwell M."/>
            <person name="Jeffries T.W."/>
            <person name="Grigoriev I.V."/>
        </authorList>
    </citation>
    <scope>NUCLEOTIDE SEQUENCE [LARGE SCALE GENOMIC DNA]</scope>
    <source>
        <strain evidence="2">NRRL Y-17796</strain>
    </source>
</reference>
<keyword evidence="2" id="KW-1185">Reference proteome</keyword>
<dbReference type="Proteomes" id="UP000095023">
    <property type="component" value="Unassembled WGS sequence"/>
</dbReference>
<feature type="non-terminal residue" evidence="1">
    <location>
        <position position="106"/>
    </location>
</feature>
<gene>
    <name evidence="1" type="ORF">CANCADRAFT_17542</name>
</gene>
<dbReference type="AlphaFoldDB" id="A0A1E4TAI2"/>
<dbReference type="OrthoDB" id="6419443at2759"/>
<evidence type="ECO:0008006" key="3">
    <source>
        <dbReference type="Google" id="ProtNLM"/>
    </source>
</evidence>
<organism evidence="1 2">
    <name type="scientific">Tortispora caseinolytica NRRL Y-17796</name>
    <dbReference type="NCBI Taxonomy" id="767744"/>
    <lineage>
        <taxon>Eukaryota</taxon>
        <taxon>Fungi</taxon>
        <taxon>Dikarya</taxon>
        <taxon>Ascomycota</taxon>
        <taxon>Saccharomycotina</taxon>
        <taxon>Trigonopsidomycetes</taxon>
        <taxon>Trigonopsidales</taxon>
        <taxon>Trigonopsidaceae</taxon>
        <taxon>Tortispora</taxon>
    </lineage>
</organism>
<protein>
    <recommendedName>
        <fullName evidence="3">25S rRNA (uridine-N(3))-methyltransferase BMT5-like domain-containing protein</fullName>
    </recommendedName>
</protein>
<accession>A0A1E4TAI2</accession>